<keyword evidence="3" id="KW-1185">Reference proteome</keyword>
<evidence type="ECO:0000313" key="2">
    <source>
        <dbReference type="EMBL" id="KAF2659527.1"/>
    </source>
</evidence>
<organism evidence="2 3">
    <name type="scientific">Lophiostoma macrostomum CBS 122681</name>
    <dbReference type="NCBI Taxonomy" id="1314788"/>
    <lineage>
        <taxon>Eukaryota</taxon>
        <taxon>Fungi</taxon>
        <taxon>Dikarya</taxon>
        <taxon>Ascomycota</taxon>
        <taxon>Pezizomycotina</taxon>
        <taxon>Dothideomycetes</taxon>
        <taxon>Pleosporomycetidae</taxon>
        <taxon>Pleosporales</taxon>
        <taxon>Lophiostomataceae</taxon>
        <taxon>Lophiostoma</taxon>
    </lineage>
</organism>
<feature type="region of interest" description="Disordered" evidence="1">
    <location>
        <begin position="30"/>
        <end position="64"/>
    </location>
</feature>
<dbReference type="AlphaFoldDB" id="A0A6A6TJZ5"/>
<gene>
    <name evidence="2" type="ORF">K491DRAFT_164412</name>
</gene>
<evidence type="ECO:0000313" key="3">
    <source>
        <dbReference type="Proteomes" id="UP000799324"/>
    </source>
</evidence>
<reference evidence="2" key="1">
    <citation type="journal article" date="2020" name="Stud. Mycol.">
        <title>101 Dothideomycetes genomes: a test case for predicting lifestyles and emergence of pathogens.</title>
        <authorList>
            <person name="Haridas S."/>
            <person name="Albert R."/>
            <person name="Binder M."/>
            <person name="Bloem J."/>
            <person name="Labutti K."/>
            <person name="Salamov A."/>
            <person name="Andreopoulos B."/>
            <person name="Baker S."/>
            <person name="Barry K."/>
            <person name="Bills G."/>
            <person name="Bluhm B."/>
            <person name="Cannon C."/>
            <person name="Castanera R."/>
            <person name="Culley D."/>
            <person name="Daum C."/>
            <person name="Ezra D."/>
            <person name="Gonzalez J."/>
            <person name="Henrissat B."/>
            <person name="Kuo A."/>
            <person name="Liang C."/>
            <person name="Lipzen A."/>
            <person name="Lutzoni F."/>
            <person name="Magnuson J."/>
            <person name="Mondo S."/>
            <person name="Nolan M."/>
            <person name="Ohm R."/>
            <person name="Pangilinan J."/>
            <person name="Park H.-J."/>
            <person name="Ramirez L."/>
            <person name="Alfaro M."/>
            <person name="Sun H."/>
            <person name="Tritt A."/>
            <person name="Yoshinaga Y."/>
            <person name="Zwiers L.-H."/>
            <person name="Turgeon B."/>
            <person name="Goodwin S."/>
            <person name="Spatafora J."/>
            <person name="Crous P."/>
            <person name="Grigoriev I."/>
        </authorList>
    </citation>
    <scope>NUCLEOTIDE SEQUENCE</scope>
    <source>
        <strain evidence="2">CBS 122681</strain>
    </source>
</reference>
<accession>A0A6A6TJZ5</accession>
<evidence type="ECO:0000256" key="1">
    <source>
        <dbReference type="SAM" id="MobiDB-lite"/>
    </source>
</evidence>
<proteinExistence type="predicted"/>
<protein>
    <submittedName>
        <fullName evidence="2">Uncharacterized protein</fullName>
    </submittedName>
</protein>
<name>A0A6A6TJZ5_9PLEO</name>
<dbReference type="EMBL" id="MU004306">
    <property type="protein sequence ID" value="KAF2659527.1"/>
    <property type="molecule type" value="Genomic_DNA"/>
</dbReference>
<sequence length="64" mass="7302">MQSYITVVVSVLYHIPRYVPTVERQVLADADRLPTRSHARGIRPTPNTQHRPAGLPHHVRPEDV</sequence>
<dbReference type="Proteomes" id="UP000799324">
    <property type="component" value="Unassembled WGS sequence"/>
</dbReference>